<proteinExistence type="inferred from homology"/>
<dbReference type="EMBL" id="FPJG01000006">
    <property type="protein sequence ID" value="SFW72684.1"/>
    <property type="molecule type" value="Genomic_DNA"/>
</dbReference>
<sequence>MSADASYDYVVVGAGSAGCVLAGRLSEDPDVRVCLIEAGREDGADLTRIPSGAALLQQSEYDWDYDTSEEPSCGGRRIYLPRGKVLGGTSVLNGMVYARGNSADYDGWGQPGWTYRDLLPYFKLAEDNERGESVYHGTGGPLGVSDGWYRSPATSAFVAAALEAGFAANPDFSGPTQEGFGFYQITGRAGERCSAATAYLHPAIDRPNLTVRTRTLAERVFFEDGRAAGVSARAGGERVTIRATREVVLAAGGYNSPQLLMLSGVGPADPLRTAGIPVVADLPMVGQNLQDHPQCWLVFTHSLPVSLALVGDPRSVRQYEADRTGPLASNGPEAGGFVRTGLSPDPDVQFHAVAASLAENRAAGAGPHAFSMAPCILAPRSRGSVTLVSADPTTKPIIRHNYFAASADLDAMVAGLRIGLEIAKQDALAPYTETPAQLPASDSDADLRAYARRHAQTCFHPGGTCAMGEVVDADLRVIGVDGLRVVDMSVMPTIVRGNPNAPVIAIAERAADLIRGKAQTPGAATASR</sequence>
<dbReference type="InterPro" id="IPR012132">
    <property type="entry name" value="GMC_OxRdtase"/>
</dbReference>
<dbReference type="SUPFAM" id="SSF51905">
    <property type="entry name" value="FAD/NAD(P)-binding domain"/>
    <property type="match status" value="1"/>
</dbReference>
<dbReference type="RefSeq" id="WP_072477278.1">
    <property type="nucleotide sequence ID" value="NZ_FPJG01000006.1"/>
</dbReference>
<keyword evidence="4 5" id="KW-0274">FAD</keyword>
<feature type="domain" description="Glucose-methanol-choline oxidoreductase N-terminal" evidence="7">
    <location>
        <begin position="83"/>
        <end position="106"/>
    </location>
</feature>
<dbReference type="InterPro" id="IPR000172">
    <property type="entry name" value="GMC_OxRdtase_N"/>
</dbReference>
<evidence type="ECO:0000256" key="5">
    <source>
        <dbReference type="PIRSR" id="PIRSR000137-2"/>
    </source>
</evidence>
<dbReference type="PIRSF" id="PIRSF000137">
    <property type="entry name" value="Alcohol_oxidase"/>
    <property type="match status" value="1"/>
</dbReference>
<name>A0A1K1RLG0_9PSEU</name>
<feature type="binding site" evidence="5">
    <location>
        <begin position="93"/>
        <end position="96"/>
    </location>
    <ligand>
        <name>FAD</name>
        <dbReference type="ChEBI" id="CHEBI:57692"/>
    </ligand>
</feature>
<dbReference type="Proteomes" id="UP000182740">
    <property type="component" value="Unassembled WGS sequence"/>
</dbReference>
<gene>
    <name evidence="8" type="ORF">SAMN04489730_3488</name>
</gene>
<comment type="cofactor">
    <cofactor evidence="1 5">
        <name>FAD</name>
        <dbReference type="ChEBI" id="CHEBI:57692"/>
    </cofactor>
</comment>
<dbReference type="PANTHER" id="PTHR11552:SF147">
    <property type="entry name" value="CHOLINE DEHYDROGENASE, MITOCHONDRIAL"/>
    <property type="match status" value="1"/>
</dbReference>
<dbReference type="GO" id="GO:0050660">
    <property type="term" value="F:flavin adenine dinucleotide binding"/>
    <property type="evidence" value="ECO:0007669"/>
    <property type="project" value="InterPro"/>
</dbReference>
<dbReference type="GO" id="GO:0016614">
    <property type="term" value="F:oxidoreductase activity, acting on CH-OH group of donors"/>
    <property type="evidence" value="ECO:0007669"/>
    <property type="project" value="InterPro"/>
</dbReference>
<dbReference type="InterPro" id="IPR036188">
    <property type="entry name" value="FAD/NAD-bd_sf"/>
</dbReference>
<keyword evidence="3 6" id="KW-0285">Flavoprotein</keyword>
<accession>A0A1K1RLG0</accession>
<dbReference type="InterPro" id="IPR007867">
    <property type="entry name" value="GMC_OxRtase_C"/>
</dbReference>
<evidence type="ECO:0000259" key="7">
    <source>
        <dbReference type="PROSITE" id="PS00623"/>
    </source>
</evidence>
<keyword evidence="9" id="KW-1185">Reference proteome</keyword>
<dbReference type="PANTHER" id="PTHR11552">
    <property type="entry name" value="GLUCOSE-METHANOL-CHOLINE GMC OXIDOREDUCTASE"/>
    <property type="match status" value="1"/>
</dbReference>
<dbReference type="STRING" id="546364.SAMN04489730_3488"/>
<evidence type="ECO:0000313" key="8">
    <source>
        <dbReference type="EMBL" id="SFW72684.1"/>
    </source>
</evidence>
<evidence type="ECO:0000256" key="2">
    <source>
        <dbReference type="ARBA" id="ARBA00010790"/>
    </source>
</evidence>
<protein>
    <submittedName>
        <fullName evidence="8">Choline dehydrogenase</fullName>
    </submittedName>
</protein>
<dbReference type="Pfam" id="PF05199">
    <property type="entry name" value="GMC_oxred_C"/>
    <property type="match status" value="1"/>
</dbReference>
<dbReference type="AlphaFoldDB" id="A0A1K1RLG0"/>
<evidence type="ECO:0000256" key="3">
    <source>
        <dbReference type="ARBA" id="ARBA00022630"/>
    </source>
</evidence>
<dbReference type="Gene3D" id="3.50.50.60">
    <property type="entry name" value="FAD/NAD(P)-binding domain"/>
    <property type="match status" value="1"/>
</dbReference>
<evidence type="ECO:0000256" key="1">
    <source>
        <dbReference type="ARBA" id="ARBA00001974"/>
    </source>
</evidence>
<dbReference type="SUPFAM" id="SSF54373">
    <property type="entry name" value="FAD-linked reductases, C-terminal domain"/>
    <property type="match status" value="1"/>
</dbReference>
<evidence type="ECO:0000256" key="4">
    <source>
        <dbReference type="ARBA" id="ARBA00022827"/>
    </source>
</evidence>
<evidence type="ECO:0000313" key="9">
    <source>
        <dbReference type="Proteomes" id="UP000182740"/>
    </source>
</evidence>
<evidence type="ECO:0000256" key="6">
    <source>
        <dbReference type="RuleBase" id="RU003968"/>
    </source>
</evidence>
<organism evidence="8 9">
    <name type="scientific">Amycolatopsis australiensis</name>
    <dbReference type="NCBI Taxonomy" id="546364"/>
    <lineage>
        <taxon>Bacteria</taxon>
        <taxon>Bacillati</taxon>
        <taxon>Actinomycetota</taxon>
        <taxon>Actinomycetes</taxon>
        <taxon>Pseudonocardiales</taxon>
        <taxon>Pseudonocardiaceae</taxon>
        <taxon>Amycolatopsis</taxon>
    </lineage>
</organism>
<comment type="similarity">
    <text evidence="2 6">Belongs to the GMC oxidoreductase family.</text>
</comment>
<dbReference type="Gene3D" id="3.30.560.10">
    <property type="entry name" value="Glucose Oxidase, domain 3"/>
    <property type="match status" value="1"/>
</dbReference>
<dbReference type="PROSITE" id="PS00623">
    <property type="entry name" value="GMC_OXRED_1"/>
    <property type="match status" value="1"/>
</dbReference>
<dbReference type="OrthoDB" id="9785276at2"/>
<feature type="binding site" evidence="5">
    <location>
        <position position="89"/>
    </location>
    <ligand>
        <name>FAD</name>
        <dbReference type="ChEBI" id="CHEBI:57692"/>
    </ligand>
</feature>
<dbReference type="Pfam" id="PF00732">
    <property type="entry name" value="GMC_oxred_N"/>
    <property type="match status" value="1"/>
</dbReference>
<reference evidence="9" key="1">
    <citation type="submission" date="2016-11" db="EMBL/GenBank/DDBJ databases">
        <authorList>
            <person name="Varghese N."/>
            <person name="Submissions S."/>
        </authorList>
    </citation>
    <scope>NUCLEOTIDE SEQUENCE [LARGE SCALE GENOMIC DNA]</scope>
    <source>
        <strain evidence="9">DSM 44671</strain>
    </source>
</reference>
<feature type="binding site" evidence="5">
    <location>
        <position position="85"/>
    </location>
    <ligand>
        <name>FAD</name>
        <dbReference type="ChEBI" id="CHEBI:57692"/>
    </ligand>
</feature>